<feature type="transmembrane region" description="Helical" evidence="1">
    <location>
        <begin position="169"/>
        <end position="194"/>
    </location>
</feature>
<protein>
    <recommendedName>
        <fullName evidence="4">MARVEL domain-containing protein</fullName>
    </recommendedName>
</protein>
<keyword evidence="3" id="KW-1185">Reference proteome</keyword>
<dbReference type="OrthoDB" id="3930290at2759"/>
<dbReference type="AlphaFoldDB" id="A0A0A1TCR6"/>
<gene>
    <name evidence="2" type="ORF">VHEMI10345</name>
</gene>
<feature type="transmembrane region" description="Helical" evidence="1">
    <location>
        <begin position="40"/>
        <end position="62"/>
    </location>
</feature>
<evidence type="ECO:0000256" key="1">
    <source>
        <dbReference type="SAM" id="Phobius"/>
    </source>
</evidence>
<proteinExistence type="predicted"/>
<evidence type="ECO:0008006" key="4">
    <source>
        <dbReference type="Google" id="ProtNLM"/>
    </source>
</evidence>
<dbReference type="STRING" id="1531966.A0A0A1TCR6"/>
<keyword evidence="1" id="KW-0812">Transmembrane</keyword>
<evidence type="ECO:0000313" key="2">
    <source>
        <dbReference type="EMBL" id="CEJ94836.1"/>
    </source>
</evidence>
<reference evidence="2 3" key="1">
    <citation type="journal article" date="2015" name="Genome Announc.">
        <title>Draft Genome Sequence and Gene Annotation of the Entomopathogenic Fungus Verticillium hemipterigenum.</title>
        <authorList>
            <person name="Horn F."/>
            <person name="Habel A."/>
            <person name="Scharf D.H."/>
            <person name="Dworschak J."/>
            <person name="Brakhage A.A."/>
            <person name="Guthke R."/>
            <person name="Hertweck C."/>
            <person name="Linde J."/>
        </authorList>
    </citation>
    <scope>NUCLEOTIDE SEQUENCE [LARGE SCALE GENOMIC DNA]</scope>
</reference>
<accession>A0A0A1TCR6</accession>
<dbReference type="Proteomes" id="UP000039046">
    <property type="component" value="Unassembled WGS sequence"/>
</dbReference>
<name>A0A0A1TCR6_9HYPO</name>
<keyword evidence="1" id="KW-1133">Transmembrane helix</keyword>
<evidence type="ECO:0000313" key="3">
    <source>
        <dbReference type="Proteomes" id="UP000039046"/>
    </source>
</evidence>
<feature type="transmembrane region" description="Helical" evidence="1">
    <location>
        <begin position="74"/>
        <end position="98"/>
    </location>
</feature>
<dbReference type="HOGENOM" id="CLU_108574_0_0_1"/>
<sequence length="197" mass="22272">MARTMGTRTIGSSTLSGSSVVYEEHVISHVRTYNWPPLQLNFWIFVMLLASTSIVGVFSTFIQIQTQLYLPIPWYFPYFITVAALVIVFVATMIWLIANRRLLPAIVMIGSFLLFILWMVGLISTAVELWGPTGSVAGNCQLQVFNQNPTGATMETLAWLQQKSICQSWYLVFSMALTGALFFVWVMVMSYRVFVQS</sequence>
<feature type="transmembrane region" description="Helical" evidence="1">
    <location>
        <begin position="105"/>
        <end position="127"/>
    </location>
</feature>
<keyword evidence="1" id="KW-0472">Membrane</keyword>
<dbReference type="EMBL" id="CDHN01000007">
    <property type="protein sequence ID" value="CEJ94836.1"/>
    <property type="molecule type" value="Genomic_DNA"/>
</dbReference>
<organism evidence="2 3">
    <name type="scientific">[Torrubiella] hemipterigena</name>
    <dbReference type="NCBI Taxonomy" id="1531966"/>
    <lineage>
        <taxon>Eukaryota</taxon>
        <taxon>Fungi</taxon>
        <taxon>Dikarya</taxon>
        <taxon>Ascomycota</taxon>
        <taxon>Pezizomycotina</taxon>
        <taxon>Sordariomycetes</taxon>
        <taxon>Hypocreomycetidae</taxon>
        <taxon>Hypocreales</taxon>
        <taxon>Clavicipitaceae</taxon>
        <taxon>Clavicipitaceae incertae sedis</taxon>
        <taxon>'Torrubiella' clade</taxon>
    </lineage>
</organism>